<sequence>MQIVSRSLTALKALARPPSRLTAIFNPLNPFIVLPRHPYYPRPLSSMANEEEDFIKGSIFPNGVAVLTLDRPKALNAMNLGMDLKYKKFLDQWETNPDVKCVLVESSSPRAFSAGGDVKRIVVNCDMSEIVKVFTAEYLLVCKIHEYSKPYICLMDGMTMGFGIGLSGHGRYRVVTEARFSTHGFCIFCIRTVLAMPENGIGLFPDVGFSYIAAKSPGDGAVGFYLGLTGARISGAADALYIGLGTHFVPSENLASLKQAILKLNLSVDSHKDVQLLLEEYKKEQNEEPQLKTLLPYIVSTFGRDRSIFQIVDELKKLQSSCDAAVADWASGALLGLGRGSPFSLCLTHRHFSQVASKNGNDQHPLSTLNGVMKTEHRIALRSSIRKDFAEGVRAVLVDKDQKPKWNPSRLEDVDMKEVESMFDPLPPEDELQVSCPMK</sequence>
<dbReference type="EMBL" id="JBBWWQ010000010">
    <property type="protein sequence ID" value="KAK8936996.1"/>
    <property type="molecule type" value="Genomic_DNA"/>
</dbReference>
<dbReference type="NCBIfam" id="NF004127">
    <property type="entry name" value="PRK05617.1"/>
    <property type="match status" value="1"/>
</dbReference>
<dbReference type="AlphaFoldDB" id="A0AAP0BHA9"/>
<dbReference type="GO" id="GO:0006574">
    <property type="term" value="P:L-valine catabolic process"/>
    <property type="evidence" value="ECO:0007669"/>
    <property type="project" value="UniProtKB-UniRule"/>
</dbReference>
<comment type="caution">
    <text evidence="4">The sequence shown here is derived from an EMBL/GenBank/DDBJ whole genome shotgun (WGS) entry which is preliminary data.</text>
</comment>
<reference evidence="4 5" key="1">
    <citation type="journal article" date="2022" name="Nat. Plants">
        <title>Genomes of leafy and leafless Platanthera orchids illuminate the evolution of mycoheterotrophy.</title>
        <authorList>
            <person name="Li M.H."/>
            <person name="Liu K.W."/>
            <person name="Li Z."/>
            <person name="Lu H.C."/>
            <person name="Ye Q.L."/>
            <person name="Zhang D."/>
            <person name="Wang J.Y."/>
            <person name="Li Y.F."/>
            <person name="Zhong Z.M."/>
            <person name="Liu X."/>
            <person name="Yu X."/>
            <person name="Liu D.K."/>
            <person name="Tu X.D."/>
            <person name="Liu B."/>
            <person name="Hao Y."/>
            <person name="Liao X.Y."/>
            <person name="Jiang Y.T."/>
            <person name="Sun W.H."/>
            <person name="Chen J."/>
            <person name="Chen Y.Q."/>
            <person name="Ai Y."/>
            <person name="Zhai J.W."/>
            <person name="Wu S.S."/>
            <person name="Zhou Z."/>
            <person name="Hsiao Y.Y."/>
            <person name="Wu W.L."/>
            <person name="Chen Y.Y."/>
            <person name="Lin Y.F."/>
            <person name="Hsu J.L."/>
            <person name="Li C.Y."/>
            <person name="Wang Z.W."/>
            <person name="Zhao X."/>
            <person name="Zhong W.Y."/>
            <person name="Ma X.K."/>
            <person name="Ma L."/>
            <person name="Huang J."/>
            <person name="Chen G.Z."/>
            <person name="Huang M.Z."/>
            <person name="Huang L."/>
            <person name="Peng D.H."/>
            <person name="Luo Y.B."/>
            <person name="Zou S.Q."/>
            <person name="Chen S.P."/>
            <person name="Lan S."/>
            <person name="Tsai W.C."/>
            <person name="Van de Peer Y."/>
            <person name="Liu Z.J."/>
        </authorList>
    </citation>
    <scope>NUCLEOTIDE SEQUENCE [LARGE SCALE GENOMIC DNA]</scope>
    <source>
        <strain evidence="4">Lor287</strain>
    </source>
</reference>
<protein>
    <recommendedName>
        <fullName evidence="2">3-hydroxyisobutyryl-CoA hydrolase</fullName>
        <shortName evidence="2">HIB-CoA hydrolase</shortName>
        <shortName evidence="2">HIBYL-CoA-H</shortName>
        <ecNumber evidence="2">3.1.2.4</ecNumber>
    </recommendedName>
    <alternativeName>
        <fullName evidence="2">3-hydroxyisobutyryl-coenzyme A hydrolase</fullName>
    </alternativeName>
</protein>
<organism evidence="4 5">
    <name type="scientific">Platanthera zijinensis</name>
    <dbReference type="NCBI Taxonomy" id="2320716"/>
    <lineage>
        <taxon>Eukaryota</taxon>
        <taxon>Viridiplantae</taxon>
        <taxon>Streptophyta</taxon>
        <taxon>Embryophyta</taxon>
        <taxon>Tracheophyta</taxon>
        <taxon>Spermatophyta</taxon>
        <taxon>Magnoliopsida</taxon>
        <taxon>Liliopsida</taxon>
        <taxon>Asparagales</taxon>
        <taxon>Orchidaceae</taxon>
        <taxon>Orchidoideae</taxon>
        <taxon>Orchideae</taxon>
        <taxon>Orchidinae</taxon>
        <taxon>Platanthera</taxon>
    </lineage>
</organism>
<dbReference type="CDD" id="cd06558">
    <property type="entry name" value="crotonase-like"/>
    <property type="match status" value="1"/>
</dbReference>
<proteinExistence type="inferred from homology"/>
<dbReference type="Pfam" id="PF16113">
    <property type="entry name" value="ECH_2"/>
    <property type="match status" value="1"/>
</dbReference>
<accession>A0AAP0BHA9</accession>
<evidence type="ECO:0000313" key="4">
    <source>
        <dbReference type="EMBL" id="KAK8936996.1"/>
    </source>
</evidence>
<dbReference type="InterPro" id="IPR045004">
    <property type="entry name" value="ECH_dom"/>
</dbReference>
<dbReference type="GO" id="GO:0005829">
    <property type="term" value="C:cytosol"/>
    <property type="evidence" value="ECO:0007669"/>
    <property type="project" value="TreeGrafter"/>
</dbReference>
<evidence type="ECO:0000259" key="3">
    <source>
        <dbReference type="Pfam" id="PF16113"/>
    </source>
</evidence>
<gene>
    <name evidence="4" type="ORF">KSP39_PZI011975</name>
</gene>
<feature type="domain" description="Enoyl-CoA hydratase/isomerase" evidence="3">
    <location>
        <begin position="65"/>
        <end position="423"/>
    </location>
</feature>
<comment type="catalytic activity">
    <reaction evidence="2">
        <text>3-hydroxy-2-methylpropanoyl-CoA + H2O = 3-hydroxy-2-methylpropanoate + CoA + H(+)</text>
        <dbReference type="Rhea" id="RHEA:20888"/>
        <dbReference type="ChEBI" id="CHEBI:11805"/>
        <dbReference type="ChEBI" id="CHEBI:15377"/>
        <dbReference type="ChEBI" id="CHEBI:15378"/>
        <dbReference type="ChEBI" id="CHEBI:57287"/>
        <dbReference type="ChEBI" id="CHEBI:57340"/>
        <dbReference type="EC" id="3.1.2.4"/>
    </reaction>
</comment>
<dbReference type="InterPro" id="IPR032259">
    <property type="entry name" value="HIBYL-CoA-H"/>
</dbReference>
<dbReference type="Proteomes" id="UP001418222">
    <property type="component" value="Unassembled WGS sequence"/>
</dbReference>
<dbReference type="PANTHER" id="PTHR43176">
    <property type="entry name" value="3-HYDROXYISOBUTYRYL-COA HYDROLASE-RELATED"/>
    <property type="match status" value="1"/>
</dbReference>
<dbReference type="EC" id="3.1.2.4" evidence="2"/>
<name>A0AAP0BHA9_9ASPA</name>
<evidence type="ECO:0000256" key="2">
    <source>
        <dbReference type="RuleBase" id="RU369070"/>
    </source>
</evidence>
<evidence type="ECO:0000313" key="5">
    <source>
        <dbReference type="Proteomes" id="UP001418222"/>
    </source>
</evidence>
<evidence type="ECO:0000256" key="1">
    <source>
        <dbReference type="ARBA" id="ARBA00022801"/>
    </source>
</evidence>
<keyword evidence="5" id="KW-1185">Reference proteome</keyword>
<comment type="function">
    <text evidence="2">Hydrolyzes 3-hydroxyisobutyryl-CoA (HIBYL-CoA), a saline catabolite. Has high activity toward isobutyryl-CoA. Could be an isobutyryl-CoA dehydrogenase that functions in valine catabolism.</text>
</comment>
<comment type="pathway">
    <text evidence="2">Amino-acid degradation; L-valine degradation.</text>
</comment>
<keyword evidence="1 2" id="KW-0378">Hydrolase</keyword>
<comment type="similarity">
    <text evidence="2">Belongs to the enoyl-CoA hydratase/isomerase family.</text>
</comment>
<dbReference type="SUPFAM" id="SSF52096">
    <property type="entry name" value="ClpP/crotonase"/>
    <property type="match status" value="1"/>
</dbReference>
<dbReference type="GO" id="GO:0003860">
    <property type="term" value="F:3-hydroxyisobutyryl-CoA hydrolase activity"/>
    <property type="evidence" value="ECO:0007669"/>
    <property type="project" value="UniProtKB-UniRule"/>
</dbReference>
<dbReference type="PANTHER" id="PTHR43176:SF5">
    <property type="entry name" value="3-HYDROXYISOBUTYRYL-COA HYDROLASE-LIKE PROTEIN 4, MITOCHONDRIAL"/>
    <property type="match status" value="1"/>
</dbReference>
<dbReference type="Gene3D" id="3.90.226.10">
    <property type="entry name" value="2-enoyl-CoA Hydratase, Chain A, domain 1"/>
    <property type="match status" value="1"/>
</dbReference>
<dbReference type="InterPro" id="IPR029045">
    <property type="entry name" value="ClpP/crotonase-like_dom_sf"/>
</dbReference>